<keyword evidence="1" id="KW-0732">Signal</keyword>
<reference evidence="2" key="1">
    <citation type="submission" date="2020-06" db="EMBL/GenBank/DDBJ databases">
        <title>Draft genome of Bugula neritina, a colonial animal packing powerful symbionts and potential medicines.</title>
        <authorList>
            <person name="Rayko M."/>
        </authorList>
    </citation>
    <scope>NUCLEOTIDE SEQUENCE [LARGE SCALE GENOMIC DNA]</scope>
    <source>
        <strain evidence="2">Kwan_BN1</strain>
    </source>
</reference>
<sequence>MLRQTLLLACVAAVSSHICLLNPHQRGSMEGINKFGAKDCMLRTGPCGGRPADDPPSLKLISGTNYTVTFQQNVNHLDPNSPGYFAVSIGDDMDSLVEAARIPDRGAPNFTIFQVPILVPLEGASLTHVIQVKYVTNNPSIPVPLGTYYQCGDILINDP</sequence>
<dbReference type="PANTHER" id="PTHR37916:SF1">
    <property type="entry name" value="COPPER ACQUISITION FACTOR BIM1-LIKE DOMAIN-CONTAINING PROTEIN"/>
    <property type="match status" value="1"/>
</dbReference>
<feature type="signal peptide" evidence="1">
    <location>
        <begin position="1"/>
        <end position="16"/>
    </location>
</feature>
<comment type="caution">
    <text evidence="2">The sequence shown here is derived from an EMBL/GenBank/DDBJ whole genome shotgun (WGS) entry which is preliminary data.</text>
</comment>
<name>A0A7J7IW05_BUGNE</name>
<dbReference type="Proteomes" id="UP000593567">
    <property type="component" value="Unassembled WGS sequence"/>
</dbReference>
<evidence type="ECO:0000313" key="2">
    <source>
        <dbReference type="EMBL" id="KAF6017737.1"/>
    </source>
</evidence>
<evidence type="ECO:0000313" key="3">
    <source>
        <dbReference type="Proteomes" id="UP000593567"/>
    </source>
</evidence>
<accession>A0A7J7IW05</accession>
<evidence type="ECO:0000256" key="1">
    <source>
        <dbReference type="SAM" id="SignalP"/>
    </source>
</evidence>
<dbReference type="AlphaFoldDB" id="A0A7J7IW05"/>
<dbReference type="EMBL" id="VXIV02003364">
    <property type="protein sequence ID" value="KAF6017737.1"/>
    <property type="molecule type" value="Genomic_DNA"/>
</dbReference>
<organism evidence="2 3">
    <name type="scientific">Bugula neritina</name>
    <name type="common">Brown bryozoan</name>
    <name type="synonym">Sertularia neritina</name>
    <dbReference type="NCBI Taxonomy" id="10212"/>
    <lineage>
        <taxon>Eukaryota</taxon>
        <taxon>Metazoa</taxon>
        <taxon>Spiralia</taxon>
        <taxon>Lophotrochozoa</taxon>
        <taxon>Bryozoa</taxon>
        <taxon>Gymnolaemata</taxon>
        <taxon>Cheilostomatida</taxon>
        <taxon>Flustrina</taxon>
        <taxon>Buguloidea</taxon>
        <taxon>Bugulidae</taxon>
        <taxon>Bugula</taxon>
    </lineage>
</organism>
<dbReference type="OrthoDB" id="10022075at2759"/>
<protein>
    <submittedName>
        <fullName evidence="2">Uncharacterized protein</fullName>
    </submittedName>
</protein>
<gene>
    <name evidence="2" type="ORF">EB796_023938</name>
</gene>
<dbReference type="PANTHER" id="PTHR37916">
    <property type="entry name" value="CHITIN-BINDING TYPE-4 DOMAIN-CONTAINING PROTEIN"/>
    <property type="match status" value="1"/>
</dbReference>
<keyword evidence="3" id="KW-1185">Reference proteome</keyword>
<proteinExistence type="predicted"/>
<feature type="chain" id="PRO_5029746634" evidence="1">
    <location>
        <begin position="17"/>
        <end position="159"/>
    </location>
</feature>